<feature type="compositionally biased region" description="Polar residues" evidence="1">
    <location>
        <begin position="34"/>
        <end position="53"/>
    </location>
</feature>
<protein>
    <submittedName>
        <fullName evidence="2">Uncharacterized protein</fullName>
    </submittedName>
</protein>
<feature type="compositionally biased region" description="Polar residues" evidence="1">
    <location>
        <begin position="7"/>
        <end position="18"/>
    </location>
</feature>
<gene>
    <name evidence="2" type="ORF">CCHR01_07058</name>
</gene>
<dbReference type="EMBL" id="JAQOWY010000122">
    <property type="protein sequence ID" value="KAK1850349.1"/>
    <property type="molecule type" value="Genomic_DNA"/>
</dbReference>
<accession>A0AAD9EG90</accession>
<organism evidence="2 3">
    <name type="scientific">Colletotrichum chrysophilum</name>
    <dbReference type="NCBI Taxonomy" id="1836956"/>
    <lineage>
        <taxon>Eukaryota</taxon>
        <taxon>Fungi</taxon>
        <taxon>Dikarya</taxon>
        <taxon>Ascomycota</taxon>
        <taxon>Pezizomycotina</taxon>
        <taxon>Sordariomycetes</taxon>
        <taxon>Hypocreomycetidae</taxon>
        <taxon>Glomerellales</taxon>
        <taxon>Glomerellaceae</taxon>
        <taxon>Colletotrichum</taxon>
        <taxon>Colletotrichum gloeosporioides species complex</taxon>
    </lineage>
</organism>
<feature type="region of interest" description="Disordered" evidence="1">
    <location>
        <begin position="85"/>
        <end position="109"/>
    </location>
</feature>
<feature type="region of interest" description="Disordered" evidence="1">
    <location>
        <begin position="1"/>
        <end position="56"/>
    </location>
</feature>
<name>A0AAD9EG90_9PEZI</name>
<reference evidence="2" key="1">
    <citation type="submission" date="2023-01" db="EMBL/GenBank/DDBJ databases">
        <title>Colletotrichum chrysophilum M932 genome sequence.</title>
        <authorList>
            <person name="Baroncelli R."/>
        </authorList>
    </citation>
    <scope>NUCLEOTIDE SEQUENCE</scope>
    <source>
        <strain evidence="2">M932</strain>
    </source>
</reference>
<proteinExistence type="predicted"/>
<evidence type="ECO:0000256" key="1">
    <source>
        <dbReference type="SAM" id="MobiDB-lite"/>
    </source>
</evidence>
<dbReference type="Proteomes" id="UP001243330">
    <property type="component" value="Unassembled WGS sequence"/>
</dbReference>
<comment type="caution">
    <text evidence="2">The sequence shown here is derived from an EMBL/GenBank/DDBJ whole genome shotgun (WGS) entry which is preliminary data.</text>
</comment>
<evidence type="ECO:0000313" key="2">
    <source>
        <dbReference type="EMBL" id="KAK1850349.1"/>
    </source>
</evidence>
<feature type="compositionally biased region" description="Basic and acidic residues" evidence="1">
    <location>
        <begin position="87"/>
        <end position="98"/>
    </location>
</feature>
<sequence>MPRSRATFGNSRSMTSASDVPETEKRITCDASGRNATPKGTANATRNSINEGTDWSDRCRKQVHMTRLAPKPVDNTGIAGGYLAAPAKERPQPPDAHQRGAKAGGTRPPLRKQQLATDRGMVQQVSPHSLPRDQRFHAAERRKDCGGHGVPLHGGHCACIRHGAMYSPASYGCGGTSPAADAMRELHWNWVRLCPLLGPEVQHP</sequence>
<evidence type="ECO:0000313" key="3">
    <source>
        <dbReference type="Proteomes" id="UP001243330"/>
    </source>
</evidence>
<dbReference type="AlphaFoldDB" id="A0AAD9EG90"/>
<keyword evidence="3" id="KW-1185">Reference proteome</keyword>